<gene>
    <name evidence="3" type="ORF">ACFOY1_14940</name>
</gene>
<feature type="transmembrane region" description="Helical" evidence="2">
    <location>
        <begin position="173"/>
        <end position="193"/>
    </location>
</feature>
<feature type="compositionally biased region" description="Basic and acidic residues" evidence="1">
    <location>
        <begin position="219"/>
        <end position="228"/>
    </location>
</feature>
<feature type="transmembrane region" description="Helical" evidence="2">
    <location>
        <begin position="83"/>
        <end position="104"/>
    </location>
</feature>
<feature type="region of interest" description="Disordered" evidence="1">
    <location>
        <begin position="207"/>
        <end position="228"/>
    </location>
</feature>
<keyword evidence="4" id="KW-1185">Reference proteome</keyword>
<proteinExistence type="predicted"/>
<evidence type="ECO:0000256" key="2">
    <source>
        <dbReference type="SAM" id="Phobius"/>
    </source>
</evidence>
<organism evidence="3 4">
    <name type="scientific">Candidimonas humi</name>
    <dbReference type="NCBI Taxonomy" id="683355"/>
    <lineage>
        <taxon>Bacteria</taxon>
        <taxon>Pseudomonadati</taxon>
        <taxon>Pseudomonadota</taxon>
        <taxon>Betaproteobacteria</taxon>
        <taxon>Burkholderiales</taxon>
        <taxon>Alcaligenaceae</taxon>
        <taxon>Candidimonas</taxon>
    </lineage>
</organism>
<accession>A0ABV8P223</accession>
<sequence>MKFNPKLVLEFAVNLLLPWLAYRIALPHYGETGALYASAVPPLVWSAVEFARFRRVDALSAFVLLGIVLSIAVMALGGSPRMLLIRESLASGLIGVIFLGSLALPRPLTFYLARATLARQQADGPARFEMLWRETPVLRGAMRLMTLVWGAGLTLECLLRCGFAWYWPVERVLVVSPIVSYAIYGVMLAWTFWYQRRLRARRGEEGGAASEAPAAGSGEYRRQGSADM</sequence>
<keyword evidence="2" id="KW-1133">Transmembrane helix</keyword>
<evidence type="ECO:0000313" key="4">
    <source>
        <dbReference type="Proteomes" id="UP001595848"/>
    </source>
</evidence>
<feature type="transmembrane region" description="Helical" evidence="2">
    <location>
        <begin position="33"/>
        <end position="51"/>
    </location>
</feature>
<evidence type="ECO:0000256" key="1">
    <source>
        <dbReference type="SAM" id="MobiDB-lite"/>
    </source>
</evidence>
<evidence type="ECO:0000313" key="3">
    <source>
        <dbReference type="EMBL" id="MFC4202253.1"/>
    </source>
</evidence>
<name>A0ABV8P223_9BURK</name>
<dbReference type="RefSeq" id="WP_246600768.1">
    <property type="nucleotide sequence ID" value="NZ_JAHTBN010000008.1"/>
</dbReference>
<protein>
    <submittedName>
        <fullName evidence="3">VC0807 family protein</fullName>
    </submittedName>
</protein>
<dbReference type="EMBL" id="JBHSBV010000005">
    <property type="protein sequence ID" value="MFC4202253.1"/>
    <property type="molecule type" value="Genomic_DNA"/>
</dbReference>
<feature type="compositionally biased region" description="Low complexity" evidence="1">
    <location>
        <begin position="207"/>
        <end position="218"/>
    </location>
</feature>
<feature type="transmembrane region" description="Helical" evidence="2">
    <location>
        <begin position="58"/>
        <end position="77"/>
    </location>
</feature>
<feature type="transmembrane region" description="Helical" evidence="2">
    <location>
        <begin position="147"/>
        <end position="167"/>
    </location>
</feature>
<dbReference type="Proteomes" id="UP001595848">
    <property type="component" value="Unassembled WGS sequence"/>
</dbReference>
<dbReference type="NCBIfam" id="NF041646">
    <property type="entry name" value="VC0807_fam"/>
    <property type="match status" value="1"/>
</dbReference>
<keyword evidence="2" id="KW-0812">Transmembrane</keyword>
<reference evidence="4" key="1">
    <citation type="journal article" date="2019" name="Int. J. Syst. Evol. Microbiol.">
        <title>The Global Catalogue of Microorganisms (GCM) 10K type strain sequencing project: providing services to taxonomists for standard genome sequencing and annotation.</title>
        <authorList>
            <consortium name="The Broad Institute Genomics Platform"/>
            <consortium name="The Broad Institute Genome Sequencing Center for Infectious Disease"/>
            <person name="Wu L."/>
            <person name="Ma J."/>
        </authorList>
    </citation>
    <scope>NUCLEOTIDE SEQUENCE [LARGE SCALE GENOMIC DNA]</scope>
    <source>
        <strain evidence="4">LMG 24813</strain>
    </source>
</reference>
<comment type="caution">
    <text evidence="3">The sequence shown here is derived from an EMBL/GenBank/DDBJ whole genome shotgun (WGS) entry which is preliminary data.</text>
</comment>
<keyword evidence="2" id="KW-0472">Membrane</keyword>